<feature type="region of interest" description="Disordered" evidence="1">
    <location>
        <begin position="104"/>
        <end position="139"/>
    </location>
</feature>
<evidence type="ECO:0000256" key="2">
    <source>
        <dbReference type="SAM" id="Phobius"/>
    </source>
</evidence>
<evidence type="ECO:0000313" key="4">
    <source>
        <dbReference type="Proteomes" id="UP000757604"/>
    </source>
</evidence>
<gene>
    <name evidence="3" type="ORF">JNB71_03370</name>
</gene>
<reference evidence="3 4" key="1">
    <citation type="journal article" date="2021" name="MBio">
        <title>Poor Competitiveness of Bradyrhizobium in Pigeon Pea Root Colonization in Indian Soils.</title>
        <authorList>
            <person name="Chalasani D."/>
            <person name="Basu A."/>
            <person name="Pullabhotla S.V.S.R.N."/>
            <person name="Jorrin B."/>
            <person name="Neal A.L."/>
            <person name="Poole P.S."/>
            <person name="Podile A.R."/>
            <person name="Tkacz A."/>
        </authorList>
    </citation>
    <scope>NUCLEOTIDE SEQUENCE [LARGE SCALE GENOMIC DNA]</scope>
    <source>
        <strain evidence="3 4">HU44</strain>
    </source>
</reference>
<evidence type="ECO:0000256" key="1">
    <source>
        <dbReference type="SAM" id="MobiDB-lite"/>
    </source>
</evidence>
<proteinExistence type="predicted"/>
<feature type="transmembrane region" description="Helical" evidence="2">
    <location>
        <begin position="12"/>
        <end position="33"/>
    </location>
</feature>
<evidence type="ECO:0000313" key="3">
    <source>
        <dbReference type="EMBL" id="MBW9062351.1"/>
    </source>
</evidence>
<keyword evidence="4" id="KW-1185">Reference proteome</keyword>
<dbReference type="Proteomes" id="UP000757604">
    <property type="component" value="Unassembled WGS sequence"/>
</dbReference>
<keyword evidence="2" id="KW-0812">Transmembrane</keyword>
<name>A0ABS7H538_9HYPH</name>
<comment type="caution">
    <text evidence="3">The sequence shown here is derived from an EMBL/GenBank/DDBJ whole genome shotgun (WGS) entry which is preliminary data.</text>
</comment>
<protein>
    <submittedName>
        <fullName evidence="3">Uncharacterized protein</fullName>
    </submittedName>
</protein>
<keyword evidence="2" id="KW-1133">Transmembrane helix</keyword>
<sequence>MQSPGHIKNPLTIIAIFAGLSEISGTVVLPLIAAENQFYFMWFVMAFPMLLVGAFFCILLMNYRVLYAPSDFKNEDHFVALLPKASIYDQVKKLEEEAPHIAIDPTEGWNGEPPAIEEERQSEGILEPTASESPREHSAESAFSRFKTWARVRIASEIEDQVFDRLQKQYSQPISRGIASDRGIIDGAVQDGNKFVIFDVRTAESDMRGWEAYHIFDTMLERARSLTYPPSLDLVLILVLVIPGSASKEMPQVTNAAKDFERKFKIKTAVVTFQAPLLDR</sequence>
<dbReference type="RefSeq" id="WP_220370409.1">
    <property type="nucleotide sequence ID" value="NZ_JAEUAO010000001.1"/>
</dbReference>
<dbReference type="EMBL" id="JAEUAO010000001">
    <property type="protein sequence ID" value="MBW9062351.1"/>
    <property type="molecule type" value="Genomic_DNA"/>
</dbReference>
<accession>A0ABS7H538</accession>
<keyword evidence="2" id="KW-0472">Membrane</keyword>
<organism evidence="3 4">
    <name type="scientific">Rhizobium herbae</name>
    <dbReference type="NCBI Taxonomy" id="508661"/>
    <lineage>
        <taxon>Bacteria</taxon>
        <taxon>Pseudomonadati</taxon>
        <taxon>Pseudomonadota</taxon>
        <taxon>Alphaproteobacteria</taxon>
        <taxon>Hyphomicrobiales</taxon>
        <taxon>Rhizobiaceae</taxon>
        <taxon>Rhizobium/Agrobacterium group</taxon>
        <taxon>Rhizobium</taxon>
    </lineage>
</organism>
<feature type="transmembrane region" description="Helical" evidence="2">
    <location>
        <begin position="39"/>
        <end position="63"/>
    </location>
</feature>